<organism evidence="3 4">
    <name type="scientific">Chryseobacterium antibioticum</name>
    <dbReference type="NCBI Taxonomy" id="2728847"/>
    <lineage>
        <taxon>Bacteria</taxon>
        <taxon>Pseudomonadati</taxon>
        <taxon>Bacteroidota</taxon>
        <taxon>Flavobacteriia</taxon>
        <taxon>Flavobacteriales</taxon>
        <taxon>Weeksellaceae</taxon>
        <taxon>Chryseobacterium group</taxon>
        <taxon>Chryseobacterium</taxon>
    </lineage>
</organism>
<keyword evidence="2" id="KW-0233">DNA recombination</keyword>
<evidence type="ECO:0000256" key="1">
    <source>
        <dbReference type="ARBA" id="ARBA00023125"/>
    </source>
</evidence>
<dbReference type="GO" id="GO:0006310">
    <property type="term" value="P:DNA recombination"/>
    <property type="evidence" value="ECO:0007669"/>
    <property type="project" value="UniProtKB-KW"/>
</dbReference>
<dbReference type="AlphaFoldDB" id="A0A7Y0FS41"/>
<dbReference type="GO" id="GO:0003677">
    <property type="term" value="F:DNA binding"/>
    <property type="evidence" value="ECO:0007669"/>
    <property type="project" value="UniProtKB-KW"/>
</dbReference>
<comment type="caution">
    <text evidence="3">The sequence shown here is derived from an EMBL/GenBank/DDBJ whole genome shotgun (WGS) entry which is preliminary data.</text>
</comment>
<keyword evidence="4" id="KW-1185">Reference proteome</keyword>
<reference evidence="3 4" key="1">
    <citation type="submission" date="2020-04" db="EMBL/GenBank/DDBJ databases">
        <title>Chryseobacterium sp. RP-3-3 sp. nov., isolated from Jeju soil.</title>
        <authorList>
            <person name="Dahal R.H."/>
        </authorList>
    </citation>
    <scope>NUCLEOTIDE SEQUENCE [LARGE SCALE GENOMIC DNA]</scope>
    <source>
        <strain evidence="3 4">RP-3-3</strain>
    </source>
</reference>
<evidence type="ECO:0000313" key="4">
    <source>
        <dbReference type="Proteomes" id="UP000544054"/>
    </source>
</evidence>
<keyword evidence="1" id="KW-0238">DNA-binding</keyword>
<dbReference type="GO" id="GO:0015074">
    <property type="term" value="P:DNA integration"/>
    <property type="evidence" value="ECO:0007669"/>
    <property type="project" value="InterPro"/>
</dbReference>
<proteinExistence type="predicted"/>
<protein>
    <recommendedName>
        <fullName evidence="5">Tyr recombinase domain-containing protein</fullName>
    </recommendedName>
</protein>
<accession>A0A7Y0FS41</accession>
<dbReference type="RefSeq" id="WP_169234602.1">
    <property type="nucleotide sequence ID" value="NZ_JABBGI010000010.1"/>
</dbReference>
<dbReference type="Proteomes" id="UP000544054">
    <property type="component" value="Unassembled WGS sequence"/>
</dbReference>
<evidence type="ECO:0000256" key="2">
    <source>
        <dbReference type="ARBA" id="ARBA00023172"/>
    </source>
</evidence>
<dbReference type="Gene3D" id="1.10.443.10">
    <property type="entry name" value="Intergrase catalytic core"/>
    <property type="match status" value="1"/>
</dbReference>
<dbReference type="Gene3D" id="1.10.150.130">
    <property type="match status" value="1"/>
</dbReference>
<dbReference type="InterPro" id="IPR013762">
    <property type="entry name" value="Integrase-like_cat_sf"/>
</dbReference>
<sequence>MKNLNFGCKRSDFLVTTSKDDWFIQCRFYEPDREKPFTYRRRLNRFKSEKERKTIEKSLLKQMTELLDERDYNPRTKEYMFERGEINSQLFSGEALTKILEKKEFTPEHRKNVEGDLNKFLIGFEKLNLNYLKIKDVELLHIKQTLESLDLSNYSYNKAKIHLSSLFTDLVDAGCLKVNPCTGIKAKKHIVQKKEIFSDEELKAIDKHIYAEHNHFYNFFQIFFLSGCRVPEILGLKKSDVNLEKAEFTITLKKGELYVREKRAIIPNALAFWEDQLENALFDDDFIFSFFYQPGPDEMHRTYVYKFWRFKIMQPLGVNKAIYALKHTFLDKVEEAHFSAQIMAGHRNDQTTAIYTVGREKRRLEAQKKIQIKTF</sequence>
<dbReference type="InterPro" id="IPR010998">
    <property type="entry name" value="Integrase_recombinase_N"/>
</dbReference>
<dbReference type="InterPro" id="IPR011010">
    <property type="entry name" value="DNA_brk_join_enz"/>
</dbReference>
<dbReference type="SUPFAM" id="SSF56349">
    <property type="entry name" value="DNA breaking-rejoining enzymes"/>
    <property type="match status" value="1"/>
</dbReference>
<evidence type="ECO:0008006" key="5">
    <source>
        <dbReference type="Google" id="ProtNLM"/>
    </source>
</evidence>
<name>A0A7Y0FS41_9FLAO</name>
<dbReference type="EMBL" id="JABBGI010000010">
    <property type="protein sequence ID" value="NML70064.1"/>
    <property type="molecule type" value="Genomic_DNA"/>
</dbReference>
<evidence type="ECO:0000313" key="3">
    <source>
        <dbReference type="EMBL" id="NML70064.1"/>
    </source>
</evidence>
<gene>
    <name evidence="3" type="ORF">HHL23_09645</name>
</gene>